<dbReference type="RefSeq" id="WP_176006729.1">
    <property type="nucleotide sequence ID" value="NZ_JABWMI010000015.1"/>
</dbReference>
<dbReference type="InterPro" id="IPR035897">
    <property type="entry name" value="Toll_tir_struct_dom_sf"/>
</dbReference>
<organism evidence="3 4">
    <name type="scientific">Flavobacterium agri</name>
    <dbReference type="NCBI Taxonomy" id="2743471"/>
    <lineage>
        <taxon>Bacteria</taxon>
        <taxon>Pseudomonadati</taxon>
        <taxon>Bacteroidota</taxon>
        <taxon>Flavobacteriia</taxon>
        <taxon>Flavobacteriales</taxon>
        <taxon>Flavobacteriaceae</taxon>
        <taxon>Flavobacterium</taxon>
    </lineage>
</organism>
<sequence length="260" mass="29866">MSRIFLSHTSTDKPFVRKLAADLRLNGHTVWIDEAEINIGDSLIAKIREGLDSVDFVAAVLSKASIESEWVTKELDIASNREIKEKRVFVLPLIIEHVKLPGFLEGKLYGDFSEESKYKESLDLLLRTLGDSKPIKTESEDELKMMRAELERARAKIKQHEDQLNKVVTHSLLSKSEELRSRIEQENQVNPNYAPINNVYAFEVDGMPITIGYLLHVLRKSTMKGGHQFEWILTLHNQWDDANRMLEAYADMIKSKEESK</sequence>
<proteinExistence type="predicted"/>
<keyword evidence="4" id="KW-1185">Reference proteome</keyword>
<dbReference type="GO" id="GO:0007165">
    <property type="term" value="P:signal transduction"/>
    <property type="evidence" value="ECO:0007669"/>
    <property type="project" value="InterPro"/>
</dbReference>
<dbReference type="Gene3D" id="3.40.50.10140">
    <property type="entry name" value="Toll/interleukin-1 receptor homology (TIR) domain"/>
    <property type="match status" value="1"/>
</dbReference>
<dbReference type="Pfam" id="PF13676">
    <property type="entry name" value="TIR_2"/>
    <property type="match status" value="1"/>
</dbReference>
<feature type="domain" description="TIR" evidence="2">
    <location>
        <begin position="1"/>
        <end position="126"/>
    </location>
</feature>
<keyword evidence="1" id="KW-0175">Coiled coil</keyword>
<name>A0A7Y8Y3Y2_9FLAO</name>
<dbReference type="AlphaFoldDB" id="A0A7Y8Y3Y2"/>
<keyword evidence="3" id="KW-0675">Receptor</keyword>
<dbReference type="InterPro" id="IPR000157">
    <property type="entry name" value="TIR_dom"/>
</dbReference>
<evidence type="ECO:0000256" key="1">
    <source>
        <dbReference type="SAM" id="Coils"/>
    </source>
</evidence>
<evidence type="ECO:0000259" key="2">
    <source>
        <dbReference type="PROSITE" id="PS50104"/>
    </source>
</evidence>
<dbReference type="PROSITE" id="PS50104">
    <property type="entry name" value="TIR"/>
    <property type="match status" value="1"/>
</dbReference>
<reference evidence="3 4" key="1">
    <citation type="submission" date="2020-07" db="EMBL/GenBank/DDBJ databases">
        <authorList>
            <person name="Sun Q."/>
        </authorList>
    </citation>
    <scope>NUCLEOTIDE SEQUENCE [LARGE SCALE GENOMIC DNA]</scope>
    <source>
        <strain evidence="3 4">MAH-1</strain>
    </source>
</reference>
<feature type="coiled-coil region" evidence="1">
    <location>
        <begin position="136"/>
        <end position="170"/>
    </location>
</feature>
<protein>
    <submittedName>
        <fullName evidence="3">Toll/interleukin-1 receptor domain-containing protein</fullName>
    </submittedName>
</protein>
<accession>A0A7Y8Y3Y2</accession>
<dbReference type="SMART" id="SM00255">
    <property type="entry name" value="TIR"/>
    <property type="match status" value="1"/>
</dbReference>
<dbReference type="Proteomes" id="UP000535020">
    <property type="component" value="Unassembled WGS sequence"/>
</dbReference>
<gene>
    <name evidence="3" type="ORF">HZF10_13390</name>
</gene>
<evidence type="ECO:0000313" key="4">
    <source>
        <dbReference type="Proteomes" id="UP000535020"/>
    </source>
</evidence>
<dbReference type="EMBL" id="JACBJI010000006">
    <property type="protein sequence ID" value="NYA71917.1"/>
    <property type="molecule type" value="Genomic_DNA"/>
</dbReference>
<comment type="caution">
    <text evidence="3">The sequence shown here is derived from an EMBL/GenBank/DDBJ whole genome shotgun (WGS) entry which is preliminary data.</text>
</comment>
<dbReference type="SUPFAM" id="SSF52200">
    <property type="entry name" value="Toll/Interleukin receptor TIR domain"/>
    <property type="match status" value="1"/>
</dbReference>
<evidence type="ECO:0000313" key="3">
    <source>
        <dbReference type="EMBL" id="NYA71917.1"/>
    </source>
</evidence>